<sequence>MSEDPITCEVRYRIDASALSEFKAYAQTWIRLIERHGGTHHGYFISREPPSGAGVSFRGLGKDGGNDIAIALFTFPDDATYLRYRDAVAIDPDGIEANARYGKNPPFSSYERVFLQQLE</sequence>
<dbReference type="AlphaFoldDB" id="A0A370KL06"/>
<gene>
    <name evidence="2" type="ORF">B5K06_20085</name>
</gene>
<evidence type="ECO:0000259" key="1">
    <source>
        <dbReference type="Pfam" id="PF07978"/>
    </source>
</evidence>
<name>A0A370KL06_9HYPH</name>
<evidence type="ECO:0000313" key="2">
    <source>
        <dbReference type="EMBL" id="RDJ08851.1"/>
    </source>
</evidence>
<dbReference type="SUPFAM" id="SSF54909">
    <property type="entry name" value="Dimeric alpha+beta barrel"/>
    <property type="match status" value="1"/>
</dbReference>
<reference evidence="2 3" key="1">
    <citation type="submission" date="2017-03" db="EMBL/GenBank/DDBJ databases">
        <title>Genome analysis of Rhizobial strains effectives or ineffectives for nitrogen fixation isolated from bean seeds.</title>
        <authorList>
            <person name="Peralta H."/>
            <person name="Aguilar-Vera A."/>
            <person name="Mora Y."/>
            <person name="Vargas-Lagunas C."/>
            <person name="Girard L."/>
            <person name="Mora J."/>
        </authorList>
    </citation>
    <scope>NUCLEOTIDE SEQUENCE [LARGE SCALE GENOMIC DNA]</scope>
    <source>
        <strain evidence="2 3">CCGM3</strain>
    </source>
</reference>
<evidence type="ECO:0000313" key="3">
    <source>
        <dbReference type="Proteomes" id="UP000254939"/>
    </source>
</evidence>
<dbReference type="Proteomes" id="UP000254939">
    <property type="component" value="Unassembled WGS sequence"/>
</dbReference>
<comment type="caution">
    <text evidence="2">The sequence shown here is derived from an EMBL/GenBank/DDBJ whole genome shotgun (WGS) entry which is preliminary data.</text>
</comment>
<dbReference type="EMBL" id="NAAC01000018">
    <property type="protein sequence ID" value="RDJ08851.1"/>
    <property type="molecule type" value="Genomic_DNA"/>
</dbReference>
<proteinExistence type="predicted"/>
<dbReference type="InterPro" id="IPR011008">
    <property type="entry name" value="Dimeric_a/b-barrel"/>
</dbReference>
<feature type="domain" description="NIPSNAP" evidence="1">
    <location>
        <begin position="11"/>
        <end position="103"/>
    </location>
</feature>
<accession>A0A370KL06</accession>
<protein>
    <recommendedName>
        <fullName evidence="1">NIPSNAP domain-containing protein</fullName>
    </recommendedName>
</protein>
<organism evidence="2 3">
    <name type="scientific">Rhizobium grahamii</name>
    <dbReference type="NCBI Taxonomy" id="1120045"/>
    <lineage>
        <taxon>Bacteria</taxon>
        <taxon>Pseudomonadati</taxon>
        <taxon>Pseudomonadota</taxon>
        <taxon>Alphaproteobacteria</taxon>
        <taxon>Hyphomicrobiales</taxon>
        <taxon>Rhizobiaceae</taxon>
        <taxon>Rhizobium/Agrobacterium group</taxon>
        <taxon>Rhizobium</taxon>
    </lineage>
</organism>
<dbReference type="Pfam" id="PF07978">
    <property type="entry name" value="NIPSNAP"/>
    <property type="match status" value="1"/>
</dbReference>
<dbReference type="RefSeq" id="WP_114714446.1">
    <property type="nucleotide sequence ID" value="NZ_KZ857261.1"/>
</dbReference>
<dbReference type="InterPro" id="IPR012577">
    <property type="entry name" value="NIPSNAP"/>
</dbReference>
<dbReference type="OrthoDB" id="9798776at2"/>